<keyword evidence="4" id="KW-1185">Reference proteome</keyword>
<dbReference type="GO" id="GO:0032259">
    <property type="term" value="P:methylation"/>
    <property type="evidence" value="ECO:0007669"/>
    <property type="project" value="UniProtKB-KW"/>
</dbReference>
<dbReference type="Proteomes" id="UP000190061">
    <property type="component" value="Unassembled WGS sequence"/>
</dbReference>
<sequence>MPAIVPHRQLDAPPLDWFAGRHGRALLSAEQGALDRVLAGCPALPWAWLGLASAPSPEPGRRGLVLKRRREGFDGALRCALPMPLASESFGALMLQHALDDRRDPLPLLEECHRVLAPGGTLWLATLNPWSPWRARWMRSGLRARGTGSWQAILRRAGFVAGSVNVQWVGPRWSLAGDPAGVGPLDRVRGGLVLTVDKRTHAAVPPDPVRRLRWSPGVVQGAAGRQPGYRQTPSAGRKSG</sequence>
<evidence type="ECO:0000256" key="1">
    <source>
        <dbReference type="SAM" id="MobiDB-lite"/>
    </source>
</evidence>
<dbReference type="OrthoDB" id="5983563at2"/>
<protein>
    <submittedName>
        <fullName evidence="3">Methyltransferase domain-containing protein</fullName>
    </submittedName>
</protein>
<feature type="domain" description="Methyltransferase type 11" evidence="2">
    <location>
        <begin position="82"/>
        <end position="123"/>
    </location>
</feature>
<dbReference type="STRING" id="1122188.SAMN02745674_00966"/>
<gene>
    <name evidence="3" type="ORF">SAMN02745674_00966</name>
</gene>
<dbReference type="InterPro" id="IPR029063">
    <property type="entry name" value="SAM-dependent_MTases_sf"/>
</dbReference>
<dbReference type="GO" id="GO:0008757">
    <property type="term" value="F:S-adenosylmethionine-dependent methyltransferase activity"/>
    <property type="evidence" value="ECO:0007669"/>
    <property type="project" value="InterPro"/>
</dbReference>
<evidence type="ECO:0000259" key="2">
    <source>
        <dbReference type="Pfam" id="PF08241"/>
    </source>
</evidence>
<dbReference type="EMBL" id="FUXP01000002">
    <property type="protein sequence ID" value="SJZ84095.1"/>
    <property type="molecule type" value="Genomic_DNA"/>
</dbReference>
<organism evidence="3 4">
    <name type="scientific">Lysobacter spongiicola DSM 21749</name>
    <dbReference type="NCBI Taxonomy" id="1122188"/>
    <lineage>
        <taxon>Bacteria</taxon>
        <taxon>Pseudomonadati</taxon>
        <taxon>Pseudomonadota</taxon>
        <taxon>Gammaproteobacteria</taxon>
        <taxon>Lysobacterales</taxon>
        <taxon>Lysobacteraceae</taxon>
        <taxon>Novilysobacter</taxon>
    </lineage>
</organism>
<keyword evidence="3" id="KW-0808">Transferase</keyword>
<feature type="region of interest" description="Disordered" evidence="1">
    <location>
        <begin position="220"/>
        <end position="240"/>
    </location>
</feature>
<accession>A0A1T4NY16</accession>
<evidence type="ECO:0000313" key="4">
    <source>
        <dbReference type="Proteomes" id="UP000190061"/>
    </source>
</evidence>
<dbReference type="Gene3D" id="3.40.50.150">
    <property type="entry name" value="Vaccinia Virus protein VP39"/>
    <property type="match status" value="1"/>
</dbReference>
<evidence type="ECO:0000313" key="3">
    <source>
        <dbReference type="EMBL" id="SJZ84095.1"/>
    </source>
</evidence>
<reference evidence="3 4" key="1">
    <citation type="submission" date="2017-02" db="EMBL/GenBank/DDBJ databases">
        <authorList>
            <person name="Peterson S.W."/>
        </authorList>
    </citation>
    <scope>NUCLEOTIDE SEQUENCE [LARGE SCALE GENOMIC DNA]</scope>
    <source>
        <strain evidence="3 4">DSM 21749</strain>
    </source>
</reference>
<keyword evidence="3" id="KW-0489">Methyltransferase</keyword>
<name>A0A1T4NY16_9GAMM</name>
<proteinExistence type="predicted"/>
<dbReference type="Pfam" id="PF08241">
    <property type="entry name" value="Methyltransf_11"/>
    <property type="match status" value="1"/>
</dbReference>
<dbReference type="InterPro" id="IPR013216">
    <property type="entry name" value="Methyltransf_11"/>
</dbReference>
<dbReference type="SUPFAM" id="SSF53335">
    <property type="entry name" value="S-adenosyl-L-methionine-dependent methyltransferases"/>
    <property type="match status" value="1"/>
</dbReference>
<dbReference type="AlphaFoldDB" id="A0A1T4NY16"/>
<dbReference type="RefSeq" id="WP_078757582.1">
    <property type="nucleotide sequence ID" value="NZ_FUXP01000002.1"/>
</dbReference>